<dbReference type="AlphaFoldDB" id="A0A0W8F369"/>
<keyword evidence="1" id="KW-1133">Transmembrane helix</keyword>
<keyword evidence="1" id="KW-0472">Membrane</keyword>
<feature type="transmembrane region" description="Helical" evidence="1">
    <location>
        <begin position="133"/>
        <end position="152"/>
    </location>
</feature>
<comment type="caution">
    <text evidence="2">The sequence shown here is derived from an EMBL/GenBank/DDBJ whole genome shotgun (WGS) entry which is preliminary data.</text>
</comment>
<feature type="transmembrane region" description="Helical" evidence="1">
    <location>
        <begin position="101"/>
        <end position="121"/>
    </location>
</feature>
<gene>
    <name evidence="2" type="ORF">ASZ90_015518</name>
</gene>
<evidence type="ECO:0000256" key="1">
    <source>
        <dbReference type="SAM" id="Phobius"/>
    </source>
</evidence>
<proteinExistence type="predicted"/>
<reference evidence="2" key="1">
    <citation type="journal article" date="2015" name="Proc. Natl. Acad. Sci. U.S.A.">
        <title>Networks of energetic and metabolic interactions define dynamics in microbial communities.</title>
        <authorList>
            <person name="Embree M."/>
            <person name="Liu J.K."/>
            <person name="Al-Bassam M.M."/>
            <person name="Zengler K."/>
        </authorList>
    </citation>
    <scope>NUCLEOTIDE SEQUENCE</scope>
</reference>
<accession>A0A0W8F369</accession>
<feature type="transmembrane region" description="Helical" evidence="1">
    <location>
        <begin position="51"/>
        <end position="71"/>
    </location>
</feature>
<evidence type="ECO:0000313" key="2">
    <source>
        <dbReference type="EMBL" id="KUG14835.1"/>
    </source>
</evidence>
<name>A0A0W8F369_9ZZZZ</name>
<dbReference type="EMBL" id="LNQE01001614">
    <property type="protein sequence ID" value="KUG14835.1"/>
    <property type="molecule type" value="Genomic_DNA"/>
</dbReference>
<feature type="transmembrane region" description="Helical" evidence="1">
    <location>
        <begin position="23"/>
        <end position="45"/>
    </location>
</feature>
<sequence>MPGEDRSRQEESDALRRFFVRPFFLSLTIGIPFCAFKILFGLTAIRAGTTALMAFGSLVVAWAVIDLLMNAGRSVLDLAHRPAPFEYCTIAQIGRTLDRPLVFLAIDTLLTFTIICGMLWSGWITLLSRGESYLWYGATTMNLISLSLVSLYNEIRSA</sequence>
<keyword evidence="1" id="KW-0812">Transmembrane</keyword>
<protein>
    <submittedName>
        <fullName evidence="2">Uncharacterized protein</fullName>
    </submittedName>
</protein>
<organism evidence="2">
    <name type="scientific">hydrocarbon metagenome</name>
    <dbReference type="NCBI Taxonomy" id="938273"/>
    <lineage>
        <taxon>unclassified sequences</taxon>
        <taxon>metagenomes</taxon>
        <taxon>ecological metagenomes</taxon>
    </lineage>
</organism>